<sequence>MSRNRFMIILRCLHFSSETNEEDRLAKIRPILDHFNNRMNKIYYPGKQLSLDESVVLWRGRLQFRQYIKNKRHKYGVKLYILAESDGTVLKFQIYGGAGDDTSGIGHTQKIVLKLLEEKLDSGHSVYMDNYYNSYDLAVKLLNRQTYCTGTLNKNRKGNPIELGTVTLRKGENKSLFLNGVHIGKWKDKRNVLYISTEHDNEMMEVTNKRGAVLVKPSAIIHYNNFMSGVDLQDQILSYYPCERKTMRWYKKIFFHTLQMSLSNAFLLYNKYSINSKIYLYDFRLHILEKLLPKPPQTAEKMSTKHILTKIENVKTRQKKEGNKTRTITEVVRKECKSCREKKNRVATLYECKSCIGKPGFCIECFFEVHL</sequence>
<evidence type="ECO:0000259" key="1">
    <source>
        <dbReference type="Pfam" id="PF13843"/>
    </source>
</evidence>
<dbReference type="RefSeq" id="XP_031769579.1">
    <property type="nucleotide sequence ID" value="XM_031913719.2"/>
</dbReference>
<dbReference type="PANTHER" id="PTHR46599">
    <property type="entry name" value="PIGGYBAC TRANSPOSABLE ELEMENT-DERIVED PROTEIN 4"/>
    <property type="match status" value="1"/>
</dbReference>
<dbReference type="InterPro" id="IPR029526">
    <property type="entry name" value="PGBD"/>
</dbReference>
<accession>A0A6J3CEN8</accession>
<protein>
    <submittedName>
        <fullName evidence="3">PiggyBac transposable element-derived protein 4-like</fullName>
    </submittedName>
</protein>
<name>A0A6J3CEN8_GALME</name>
<dbReference type="FunCoup" id="A0A6J3CEN8">
    <property type="interactions" value="45"/>
</dbReference>
<reference evidence="3" key="1">
    <citation type="submission" date="2025-08" db="UniProtKB">
        <authorList>
            <consortium name="RefSeq"/>
        </authorList>
    </citation>
    <scope>IDENTIFICATION</scope>
    <source>
        <tissue evidence="3">Whole larvae</tissue>
    </source>
</reference>
<evidence type="ECO:0000313" key="3">
    <source>
        <dbReference type="RefSeq" id="XP_031769579.1"/>
    </source>
</evidence>
<dbReference type="PANTHER" id="PTHR46599:SF3">
    <property type="entry name" value="PIGGYBAC TRANSPOSABLE ELEMENT-DERIVED PROTEIN 4"/>
    <property type="match status" value="1"/>
</dbReference>
<dbReference type="OrthoDB" id="118105at2759"/>
<feature type="domain" description="PiggyBac transposable element-derived protein" evidence="1">
    <location>
        <begin position="1"/>
        <end position="266"/>
    </location>
</feature>
<dbReference type="InParanoid" id="A0A6J3CEN8"/>
<gene>
    <name evidence="3" type="primary">LOC116413612</name>
</gene>
<keyword evidence="2" id="KW-1185">Reference proteome</keyword>
<dbReference type="KEGG" id="gmw:116413612"/>
<evidence type="ECO:0000313" key="2">
    <source>
        <dbReference type="Proteomes" id="UP001652740"/>
    </source>
</evidence>
<dbReference type="AlphaFoldDB" id="A0A6J3CEN8"/>
<dbReference type="Proteomes" id="UP001652740">
    <property type="component" value="Unplaced"/>
</dbReference>
<proteinExistence type="predicted"/>
<dbReference type="GeneID" id="116413612"/>
<dbReference type="Pfam" id="PF13843">
    <property type="entry name" value="DDE_Tnp_1_7"/>
    <property type="match status" value="1"/>
</dbReference>
<organism evidence="2 3">
    <name type="scientific">Galleria mellonella</name>
    <name type="common">Greater wax moth</name>
    <dbReference type="NCBI Taxonomy" id="7137"/>
    <lineage>
        <taxon>Eukaryota</taxon>
        <taxon>Metazoa</taxon>
        <taxon>Ecdysozoa</taxon>
        <taxon>Arthropoda</taxon>
        <taxon>Hexapoda</taxon>
        <taxon>Insecta</taxon>
        <taxon>Pterygota</taxon>
        <taxon>Neoptera</taxon>
        <taxon>Endopterygota</taxon>
        <taxon>Lepidoptera</taxon>
        <taxon>Glossata</taxon>
        <taxon>Ditrysia</taxon>
        <taxon>Pyraloidea</taxon>
        <taxon>Pyralidae</taxon>
        <taxon>Galleriinae</taxon>
        <taxon>Galleria</taxon>
    </lineage>
</organism>